<dbReference type="Proteomes" id="UP000189513">
    <property type="component" value="Unassembled WGS sequence"/>
</dbReference>
<feature type="region of interest" description="Disordered" evidence="8">
    <location>
        <begin position="156"/>
        <end position="193"/>
    </location>
</feature>
<proteinExistence type="inferred from homology"/>
<dbReference type="SUPFAM" id="SSF50978">
    <property type="entry name" value="WD40 repeat-like"/>
    <property type="match status" value="1"/>
</dbReference>
<evidence type="ECO:0000256" key="3">
    <source>
        <dbReference type="ARBA" id="ARBA00022574"/>
    </source>
</evidence>
<sequence length="536" mass="60010">MSAELVIKEDIVPPPKDQEELDLEKLVFGDLSSFESNLKNIDALYDESEEYESGSDYSSESDEGDGLEKVNDDQLFFVDDGEDEAEPMDLDEEESEDESEDESEESDAWNDSEDEHMSISLLQTDRLKKLRKTEQDDTISGRQYISRLRSQFEKIYPRPQWADAETSDSEDNSSDEDNDIESEDEGTTESGDIRALAKILKSATSFRNTKVSKLLPPTKLDITRVKDANEKHSSKAAIQTLSFHPTHPLLLTGGYDKTVRVYHIDGKTNNVVTTIHLRNTPVQTAQFNPNADNNKIFAGGRRRYMYSWDLQTGSVEKISRMYGHEQTQRSFENFKVSPKGSYIGLTGNSGWINVISASTTQWVRGFKIEGTLVDFDWGHDEDLLIAVNSAGDVWEFSMKTEKVVKKWRDETGVGITKVKLGGKNNRWCAIGSSSGIVTVYDRTTSTKKPIATLAQLTTSISSLEFNADGQILCMASRAKKDALRLVHLPSGKVFQNWPTSGTPLGKVTAVAFSPNSEMICVGNEAGKARLWRLNHY</sequence>
<comment type="subcellular location">
    <subcellularLocation>
        <location evidence="1">Nucleus</location>
        <location evidence="1">Nucleolus</location>
    </subcellularLocation>
</comment>
<name>A0A1V2L6Y7_CYBFA</name>
<gene>
    <name evidence="9" type="ORF">BON22_2501</name>
</gene>
<feature type="repeat" description="WD" evidence="7">
    <location>
        <begin position="231"/>
        <end position="265"/>
    </location>
</feature>
<dbReference type="PANTHER" id="PTHR18359">
    <property type="entry name" value="WD-REPEAT PROTEIN-RELATED"/>
    <property type="match status" value="1"/>
</dbReference>
<dbReference type="InterPro" id="IPR036322">
    <property type="entry name" value="WD40_repeat_dom_sf"/>
</dbReference>
<dbReference type="GO" id="GO:0006364">
    <property type="term" value="P:rRNA processing"/>
    <property type="evidence" value="ECO:0007669"/>
    <property type="project" value="UniProtKB-KW"/>
</dbReference>
<dbReference type="STRING" id="36022.A0A1V2L6Y7"/>
<dbReference type="PROSITE" id="PS50082">
    <property type="entry name" value="WD_REPEATS_2"/>
    <property type="match status" value="2"/>
</dbReference>
<feature type="compositionally biased region" description="Acidic residues" evidence="8">
    <location>
        <begin position="79"/>
        <end position="114"/>
    </location>
</feature>
<organism evidence="9 10">
    <name type="scientific">Cyberlindnera fabianii</name>
    <name type="common">Yeast</name>
    <name type="synonym">Hansenula fabianii</name>
    <dbReference type="NCBI Taxonomy" id="36022"/>
    <lineage>
        <taxon>Eukaryota</taxon>
        <taxon>Fungi</taxon>
        <taxon>Dikarya</taxon>
        <taxon>Ascomycota</taxon>
        <taxon>Saccharomycotina</taxon>
        <taxon>Saccharomycetes</taxon>
        <taxon>Phaffomycetales</taxon>
        <taxon>Phaffomycetaceae</taxon>
        <taxon>Cyberlindnera</taxon>
    </lineage>
</organism>
<dbReference type="InterPro" id="IPR015943">
    <property type="entry name" value="WD40/YVTN_repeat-like_dom_sf"/>
</dbReference>
<comment type="similarity">
    <text evidence="6">Belongs to the WD repeat UTP18 family.</text>
</comment>
<dbReference type="Pfam" id="PF00400">
    <property type="entry name" value="WD40"/>
    <property type="match status" value="2"/>
</dbReference>
<feature type="compositionally biased region" description="Acidic residues" evidence="8">
    <location>
        <begin position="165"/>
        <end position="187"/>
    </location>
</feature>
<evidence type="ECO:0000256" key="5">
    <source>
        <dbReference type="ARBA" id="ARBA00023242"/>
    </source>
</evidence>
<feature type="repeat" description="WD" evidence="7">
    <location>
        <begin position="507"/>
        <end position="536"/>
    </location>
</feature>
<dbReference type="InterPro" id="IPR001680">
    <property type="entry name" value="WD40_rpt"/>
</dbReference>
<feature type="region of interest" description="Disordered" evidence="8">
    <location>
        <begin position="45"/>
        <end position="125"/>
    </location>
</feature>
<keyword evidence="10" id="KW-1185">Reference proteome</keyword>
<feature type="compositionally biased region" description="Acidic residues" evidence="8">
    <location>
        <begin position="45"/>
        <end position="65"/>
    </location>
</feature>
<dbReference type="EMBL" id="MPUK01000004">
    <property type="protein sequence ID" value="ONH67520.1"/>
    <property type="molecule type" value="Genomic_DNA"/>
</dbReference>
<evidence type="ECO:0000256" key="4">
    <source>
        <dbReference type="ARBA" id="ARBA00022737"/>
    </source>
</evidence>
<evidence type="ECO:0000256" key="7">
    <source>
        <dbReference type="PROSITE-ProRule" id="PRU00221"/>
    </source>
</evidence>
<dbReference type="Gene3D" id="2.130.10.10">
    <property type="entry name" value="YVTN repeat-like/Quinoprotein amine dehydrogenase"/>
    <property type="match status" value="1"/>
</dbReference>
<keyword evidence="5" id="KW-0539">Nucleus</keyword>
<keyword evidence="2" id="KW-0698">rRNA processing</keyword>
<evidence type="ECO:0000313" key="10">
    <source>
        <dbReference type="Proteomes" id="UP000189513"/>
    </source>
</evidence>
<dbReference type="SMART" id="SM00320">
    <property type="entry name" value="WD40"/>
    <property type="match status" value="5"/>
</dbReference>
<dbReference type="PANTHER" id="PTHR18359:SF0">
    <property type="entry name" value="U3 SMALL NUCLEOLAR RNA-ASSOCIATED PROTEIN 18 HOMOLOG"/>
    <property type="match status" value="1"/>
</dbReference>
<dbReference type="GO" id="GO:0034388">
    <property type="term" value="C:Pwp2p-containing subcomplex of 90S preribosome"/>
    <property type="evidence" value="ECO:0007669"/>
    <property type="project" value="TreeGrafter"/>
</dbReference>
<evidence type="ECO:0000256" key="6">
    <source>
        <dbReference type="ARBA" id="ARBA00025767"/>
    </source>
</evidence>
<protein>
    <submittedName>
        <fullName evidence="9">Uncharacterized protein</fullName>
    </submittedName>
</protein>
<dbReference type="FunFam" id="2.130.10.10:FF:000660">
    <property type="entry name" value="U3 snoRNP protein"/>
    <property type="match status" value="1"/>
</dbReference>
<reference evidence="10" key="1">
    <citation type="journal article" date="2017" name="Genome Announc.">
        <title>Genome sequences of Cyberlindnera fabianii 65, Pichia kudriavzevii 129, and Saccharomyces cerevisiae 131 isolated from fermented masau fruits in Zimbabwe.</title>
        <authorList>
            <person name="van Rijswijck I.M.H."/>
            <person name="Derks M.F.L."/>
            <person name="Abee T."/>
            <person name="de Ridder D."/>
            <person name="Smid E.J."/>
        </authorList>
    </citation>
    <scope>NUCLEOTIDE SEQUENCE [LARGE SCALE GENOMIC DNA]</scope>
    <source>
        <strain evidence="10">65</strain>
    </source>
</reference>
<comment type="caution">
    <text evidence="9">The sequence shown here is derived from an EMBL/GenBank/DDBJ whole genome shotgun (WGS) entry which is preliminary data.</text>
</comment>
<dbReference type="InterPro" id="IPR045161">
    <property type="entry name" value="Utp18"/>
</dbReference>
<keyword evidence="4" id="KW-0677">Repeat</keyword>
<evidence type="ECO:0000313" key="9">
    <source>
        <dbReference type="EMBL" id="ONH67520.1"/>
    </source>
</evidence>
<evidence type="ECO:0000256" key="2">
    <source>
        <dbReference type="ARBA" id="ARBA00022552"/>
    </source>
</evidence>
<evidence type="ECO:0000256" key="1">
    <source>
        <dbReference type="ARBA" id="ARBA00004604"/>
    </source>
</evidence>
<dbReference type="OMA" id="KIRMWEI"/>
<dbReference type="VEuPathDB" id="FungiDB:BON22_2501"/>
<accession>A0A1V2L6Y7</accession>
<dbReference type="AlphaFoldDB" id="A0A1V2L6Y7"/>
<dbReference type="GO" id="GO:0032040">
    <property type="term" value="C:small-subunit processome"/>
    <property type="evidence" value="ECO:0007669"/>
    <property type="project" value="TreeGrafter"/>
</dbReference>
<keyword evidence="3 7" id="KW-0853">WD repeat</keyword>
<evidence type="ECO:0000256" key="8">
    <source>
        <dbReference type="SAM" id="MobiDB-lite"/>
    </source>
</evidence>